<keyword evidence="1" id="KW-0472">Membrane</keyword>
<organism evidence="3 4">
    <name type="scientific">Magnaporthiopsis poae (strain ATCC 64411 / 73-15)</name>
    <name type="common">Kentucky bluegrass fungus</name>
    <name type="synonym">Magnaporthe poae</name>
    <dbReference type="NCBI Taxonomy" id="644358"/>
    <lineage>
        <taxon>Eukaryota</taxon>
        <taxon>Fungi</taxon>
        <taxon>Dikarya</taxon>
        <taxon>Ascomycota</taxon>
        <taxon>Pezizomycotina</taxon>
        <taxon>Sordariomycetes</taxon>
        <taxon>Sordariomycetidae</taxon>
        <taxon>Magnaporthales</taxon>
        <taxon>Magnaporthaceae</taxon>
        <taxon>Magnaporthiopsis</taxon>
    </lineage>
</organism>
<keyword evidence="1" id="KW-1133">Transmembrane helix</keyword>
<dbReference type="EMBL" id="GL876967">
    <property type="protein sequence ID" value="KLU83124.1"/>
    <property type="molecule type" value="Genomic_DNA"/>
</dbReference>
<dbReference type="VEuPathDB" id="FungiDB:MAPG_02189"/>
<dbReference type="CDD" id="cd22903">
    <property type="entry name" value="NI9M"/>
    <property type="match status" value="1"/>
</dbReference>
<keyword evidence="1" id="KW-0812">Transmembrane</keyword>
<dbReference type="eggNOG" id="ENOG502S74C">
    <property type="taxonomic scope" value="Eukaryota"/>
</dbReference>
<accession>A0A0C4DQP3</accession>
<sequence>MSATPRFWAGPARYVRWAARERPAYFWSVIIGAAGPVMVAVVPPIRRLVGDEDAPVIPMTYPIPTGPRKKLTGYGDETEGA</sequence>
<reference evidence="2" key="2">
    <citation type="submission" date="2010-05" db="EMBL/GenBank/DDBJ databases">
        <title>The Genome Sequence of Magnaporthe poae strain ATCC 64411.</title>
        <authorList>
            <consortium name="The Broad Institute Genome Sequencing Platform"/>
            <consortium name="Broad Institute Genome Sequencing Center for Infectious Disease"/>
            <person name="Ma L.-J."/>
            <person name="Dead R."/>
            <person name="Young S."/>
            <person name="Zeng Q."/>
            <person name="Koehrsen M."/>
            <person name="Alvarado L."/>
            <person name="Berlin A."/>
            <person name="Chapman S.B."/>
            <person name="Chen Z."/>
            <person name="Freedman E."/>
            <person name="Gellesch M."/>
            <person name="Goldberg J."/>
            <person name="Griggs A."/>
            <person name="Gujja S."/>
            <person name="Heilman E.R."/>
            <person name="Heiman D."/>
            <person name="Hepburn T."/>
            <person name="Howarth C."/>
            <person name="Jen D."/>
            <person name="Larson L."/>
            <person name="Mehta T."/>
            <person name="Neiman D."/>
            <person name="Pearson M."/>
            <person name="Roberts A."/>
            <person name="Saif S."/>
            <person name="Shea T."/>
            <person name="Shenoy N."/>
            <person name="Sisk P."/>
            <person name="Stolte C."/>
            <person name="Sykes S."/>
            <person name="Walk T."/>
            <person name="White J."/>
            <person name="Yandava C."/>
            <person name="Haas B."/>
            <person name="Nusbaum C."/>
            <person name="Birren B."/>
        </authorList>
    </citation>
    <scope>NUCLEOTIDE SEQUENCE</scope>
    <source>
        <strain evidence="2">ATCC 64411</strain>
    </source>
</reference>
<reference evidence="4" key="1">
    <citation type="submission" date="2010-05" db="EMBL/GenBank/DDBJ databases">
        <title>The genome sequence of Magnaporthe poae strain ATCC 64411.</title>
        <authorList>
            <person name="Ma L.-J."/>
            <person name="Dead R."/>
            <person name="Young S."/>
            <person name="Zeng Q."/>
            <person name="Koehrsen M."/>
            <person name="Alvarado L."/>
            <person name="Berlin A."/>
            <person name="Chapman S.B."/>
            <person name="Chen Z."/>
            <person name="Freedman E."/>
            <person name="Gellesch M."/>
            <person name="Goldberg J."/>
            <person name="Griggs A."/>
            <person name="Gujja S."/>
            <person name="Heilman E.R."/>
            <person name="Heiman D."/>
            <person name="Hepburn T."/>
            <person name="Howarth C."/>
            <person name="Jen D."/>
            <person name="Larson L."/>
            <person name="Mehta T."/>
            <person name="Neiman D."/>
            <person name="Pearson M."/>
            <person name="Roberts A."/>
            <person name="Saif S."/>
            <person name="Shea T."/>
            <person name="Shenoy N."/>
            <person name="Sisk P."/>
            <person name="Stolte C."/>
            <person name="Sykes S."/>
            <person name="Walk T."/>
            <person name="White J."/>
            <person name="Yandava C."/>
            <person name="Haas B."/>
            <person name="Nusbaum C."/>
            <person name="Birren B."/>
        </authorList>
    </citation>
    <scope>NUCLEOTIDE SEQUENCE [LARGE SCALE GENOMIC DNA]</scope>
    <source>
        <strain evidence="4">ATCC 64411 / 73-15</strain>
    </source>
</reference>
<dbReference type="PANTHER" id="PTHR38488:SF1">
    <property type="entry name" value="OXIDOREDUCTASE 9.5 KDA SUBUNIT, PUTATIVE (AFU_ORTHOLOGUE AFUA_5G08980)-RELATED"/>
    <property type="match status" value="1"/>
</dbReference>
<proteinExistence type="predicted"/>
<evidence type="ECO:0008006" key="5">
    <source>
        <dbReference type="Google" id="ProtNLM"/>
    </source>
</evidence>
<dbReference type="EnsemblFungi" id="MAPG_02189T0">
    <property type="protein sequence ID" value="MAPG_02189T0"/>
    <property type="gene ID" value="MAPG_02189"/>
</dbReference>
<dbReference type="InterPro" id="IPR039961">
    <property type="entry name" value="Nuo9.5"/>
</dbReference>
<keyword evidence="4" id="KW-1185">Reference proteome</keyword>
<name>A0A0C4DQP3_MAGP6</name>
<reference evidence="3" key="5">
    <citation type="submission" date="2015-06" db="UniProtKB">
        <authorList>
            <consortium name="EnsemblFungi"/>
        </authorList>
    </citation>
    <scope>IDENTIFICATION</scope>
    <source>
        <strain evidence="3">ATCC 64411</strain>
    </source>
</reference>
<gene>
    <name evidence="2" type="ORF">MAPG_02189</name>
</gene>
<evidence type="ECO:0000313" key="4">
    <source>
        <dbReference type="Proteomes" id="UP000011715"/>
    </source>
</evidence>
<reference evidence="3" key="4">
    <citation type="journal article" date="2015" name="G3 (Bethesda)">
        <title>Genome sequences of three phytopathogenic species of the Magnaporthaceae family of fungi.</title>
        <authorList>
            <person name="Okagaki L.H."/>
            <person name="Nunes C.C."/>
            <person name="Sailsbery J."/>
            <person name="Clay B."/>
            <person name="Brown D."/>
            <person name="John T."/>
            <person name="Oh Y."/>
            <person name="Young N."/>
            <person name="Fitzgerald M."/>
            <person name="Haas B.J."/>
            <person name="Zeng Q."/>
            <person name="Young S."/>
            <person name="Adiconis X."/>
            <person name="Fan L."/>
            <person name="Levin J.Z."/>
            <person name="Mitchell T.K."/>
            <person name="Okubara P.A."/>
            <person name="Farman M.L."/>
            <person name="Kohn L.M."/>
            <person name="Birren B."/>
            <person name="Ma L.-J."/>
            <person name="Dean R.A."/>
        </authorList>
    </citation>
    <scope>NUCLEOTIDE SEQUENCE</scope>
    <source>
        <strain evidence="3">ATCC 64411 / 73-15</strain>
    </source>
</reference>
<dbReference type="PANTHER" id="PTHR38488">
    <property type="entry name" value="OXIDOREDUCTASE 9.5 KDA SUBUNIT, PUTATIVE (AFU_ORTHOLOGUE AFUA_5G08980)-RELATED"/>
    <property type="match status" value="1"/>
</dbReference>
<reference evidence="2" key="3">
    <citation type="submission" date="2011-03" db="EMBL/GenBank/DDBJ databases">
        <title>Annotation of Magnaporthe poae ATCC 64411.</title>
        <authorList>
            <person name="Ma L.-J."/>
            <person name="Dead R."/>
            <person name="Young S.K."/>
            <person name="Zeng Q."/>
            <person name="Gargeya S."/>
            <person name="Fitzgerald M."/>
            <person name="Haas B."/>
            <person name="Abouelleil A."/>
            <person name="Alvarado L."/>
            <person name="Arachchi H.M."/>
            <person name="Berlin A."/>
            <person name="Brown A."/>
            <person name="Chapman S.B."/>
            <person name="Chen Z."/>
            <person name="Dunbar C."/>
            <person name="Freedman E."/>
            <person name="Gearin G."/>
            <person name="Gellesch M."/>
            <person name="Goldberg J."/>
            <person name="Griggs A."/>
            <person name="Gujja S."/>
            <person name="Heiman D."/>
            <person name="Howarth C."/>
            <person name="Larson L."/>
            <person name="Lui A."/>
            <person name="MacDonald P.J.P."/>
            <person name="Mehta T."/>
            <person name="Montmayeur A."/>
            <person name="Murphy C."/>
            <person name="Neiman D."/>
            <person name="Pearson M."/>
            <person name="Priest M."/>
            <person name="Roberts A."/>
            <person name="Saif S."/>
            <person name="Shea T."/>
            <person name="Shenoy N."/>
            <person name="Sisk P."/>
            <person name="Stolte C."/>
            <person name="Sykes S."/>
            <person name="Yandava C."/>
            <person name="Wortman J."/>
            <person name="Nusbaum C."/>
            <person name="Birren B."/>
        </authorList>
    </citation>
    <scope>NUCLEOTIDE SEQUENCE</scope>
    <source>
        <strain evidence="2">ATCC 64411</strain>
    </source>
</reference>
<dbReference type="AlphaFoldDB" id="A0A0C4DQP3"/>
<evidence type="ECO:0000313" key="3">
    <source>
        <dbReference type="EnsemblFungi" id="MAPG_02189T0"/>
    </source>
</evidence>
<dbReference type="Proteomes" id="UP000011715">
    <property type="component" value="Unassembled WGS sequence"/>
</dbReference>
<evidence type="ECO:0000313" key="2">
    <source>
        <dbReference type="EMBL" id="KLU83124.1"/>
    </source>
</evidence>
<dbReference type="EMBL" id="ADBL01000557">
    <property type="status" value="NOT_ANNOTATED_CDS"/>
    <property type="molecule type" value="Genomic_DNA"/>
</dbReference>
<dbReference type="OMA" id="EKPAIFW"/>
<dbReference type="OrthoDB" id="2093409at2759"/>
<dbReference type="STRING" id="644358.A0A0C4DQP3"/>
<protein>
    <recommendedName>
        <fullName evidence="5">NADH-ubiquinone oxidoreductase 9.5 kDa subunit</fullName>
    </recommendedName>
</protein>
<evidence type="ECO:0000256" key="1">
    <source>
        <dbReference type="SAM" id="Phobius"/>
    </source>
</evidence>
<feature type="transmembrane region" description="Helical" evidence="1">
    <location>
        <begin position="24"/>
        <end position="42"/>
    </location>
</feature>